<dbReference type="EMBL" id="BMAV01014933">
    <property type="protein sequence ID" value="GFY63774.1"/>
    <property type="molecule type" value="Genomic_DNA"/>
</dbReference>
<name>A0A8X6Y2K9_9ARAC</name>
<evidence type="ECO:0000313" key="2">
    <source>
        <dbReference type="Proteomes" id="UP000886998"/>
    </source>
</evidence>
<dbReference type="PANTHER" id="PTHR46114">
    <property type="entry name" value="APPLE DOMAIN-CONTAINING PROTEIN"/>
    <property type="match status" value="1"/>
</dbReference>
<sequence length="83" mass="9498">MKSFVTEEDGDAFQYLGSIFPRLRDAKIKEGIFVGSQMRKIMKDPTFPPILEGKEKAAWEAFKSVVRGFLDSKKKMRTPTKVI</sequence>
<comment type="caution">
    <text evidence="1">The sequence shown here is derived from an EMBL/GenBank/DDBJ whole genome shotgun (WGS) entry which is preliminary data.</text>
</comment>
<keyword evidence="2" id="KW-1185">Reference proteome</keyword>
<dbReference type="AlphaFoldDB" id="A0A8X6Y2K9"/>
<organism evidence="1 2">
    <name type="scientific">Trichonephila inaurata madagascariensis</name>
    <dbReference type="NCBI Taxonomy" id="2747483"/>
    <lineage>
        <taxon>Eukaryota</taxon>
        <taxon>Metazoa</taxon>
        <taxon>Ecdysozoa</taxon>
        <taxon>Arthropoda</taxon>
        <taxon>Chelicerata</taxon>
        <taxon>Arachnida</taxon>
        <taxon>Araneae</taxon>
        <taxon>Araneomorphae</taxon>
        <taxon>Entelegynae</taxon>
        <taxon>Araneoidea</taxon>
        <taxon>Nephilidae</taxon>
        <taxon>Trichonephila</taxon>
        <taxon>Trichonephila inaurata</taxon>
    </lineage>
</organism>
<reference evidence="1" key="1">
    <citation type="submission" date="2020-08" db="EMBL/GenBank/DDBJ databases">
        <title>Multicomponent nature underlies the extraordinary mechanical properties of spider dragline silk.</title>
        <authorList>
            <person name="Kono N."/>
            <person name="Nakamura H."/>
            <person name="Mori M."/>
            <person name="Yoshida Y."/>
            <person name="Ohtoshi R."/>
            <person name="Malay A.D."/>
            <person name="Moran D.A.P."/>
            <person name="Tomita M."/>
            <person name="Numata K."/>
            <person name="Arakawa K."/>
        </authorList>
    </citation>
    <scope>NUCLEOTIDE SEQUENCE</scope>
</reference>
<protein>
    <submittedName>
        <fullName evidence="1">Uncharacterized protein</fullName>
    </submittedName>
</protein>
<gene>
    <name evidence="1" type="primary">OFAS_OFAS002364</name>
    <name evidence="1" type="ORF">TNIN_182201</name>
</gene>
<proteinExistence type="predicted"/>
<dbReference type="PANTHER" id="PTHR46114:SF2">
    <property type="entry name" value="CULLIN N-TERMINAL DOMAIN-CONTAINING PROTEIN"/>
    <property type="match status" value="1"/>
</dbReference>
<accession>A0A8X6Y2K9</accession>
<evidence type="ECO:0000313" key="1">
    <source>
        <dbReference type="EMBL" id="GFY63774.1"/>
    </source>
</evidence>
<dbReference type="OrthoDB" id="8063408at2759"/>
<dbReference type="Proteomes" id="UP000886998">
    <property type="component" value="Unassembled WGS sequence"/>
</dbReference>